<gene>
    <name evidence="2" type="ORF">ACFQ4B_09180</name>
</gene>
<feature type="transmembrane region" description="Helical" evidence="1">
    <location>
        <begin position="123"/>
        <end position="140"/>
    </location>
</feature>
<proteinExistence type="predicted"/>
<keyword evidence="1" id="KW-0472">Membrane</keyword>
<sequence length="362" mass="40977">MLFVPHILIKERFNGAVMSILIAIVCGTVVSIVTTSCFLRFPGMGLPEILHQYLPPAVAIPLIVLAGLTWITGGVLVIYNFTRTMGMFFNPEMNEFSFLLLIVAACIFAGSRSSRSVQFSLEMLLLLVAPICVFILYKSVTDDQLSWDAMRVVAGYVDRAPTFESIAAASFLFSGYLNIQLFNRLNTKPIKFKYRWIIPVLGTGFAFSSFFIPIGFHGTMAAEQYIFVWSVTADSMIMKYGFIQRVLFIFLVIFTILSLMFVMNTFHCAMEFFKGCSPRHKPKAEEMPVPLSNWILCTVFGGLSFVYSLWANEQRNQWATGWWLIARFCVEVFAMFVMIFIVFLARKNSTGRDTAESRPKSS</sequence>
<reference evidence="3" key="1">
    <citation type="journal article" date="2019" name="Int. J. Syst. Evol. Microbiol.">
        <title>The Global Catalogue of Microorganisms (GCM) 10K type strain sequencing project: providing services to taxonomists for standard genome sequencing and annotation.</title>
        <authorList>
            <consortium name="The Broad Institute Genomics Platform"/>
            <consortium name="The Broad Institute Genome Sequencing Center for Infectious Disease"/>
            <person name="Wu L."/>
            <person name="Ma J."/>
        </authorList>
    </citation>
    <scope>NUCLEOTIDE SEQUENCE [LARGE SCALE GENOMIC DNA]</scope>
    <source>
        <strain evidence="3">CCUG 53270</strain>
    </source>
</reference>
<keyword evidence="3" id="KW-1185">Reference proteome</keyword>
<evidence type="ECO:0000313" key="2">
    <source>
        <dbReference type="EMBL" id="MFD1220292.1"/>
    </source>
</evidence>
<keyword evidence="1" id="KW-0812">Transmembrane</keyword>
<name>A0ABW3UJ26_9BACL</name>
<feature type="transmembrane region" description="Helical" evidence="1">
    <location>
        <begin position="160"/>
        <end position="182"/>
    </location>
</feature>
<feature type="transmembrane region" description="Helical" evidence="1">
    <location>
        <begin position="194"/>
        <end position="216"/>
    </location>
</feature>
<evidence type="ECO:0000256" key="1">
    <source>
        <dbReference type="SAM" id="Phobius"/>
    </source>
</evidence>
<feature type="transmembrane region" description="Helical" evidence="1">
    <location>
        <begin position="246"/>
        <end position="270"/>
    </location>
</feature>
<feature type="transmembrane region" description="Helical" evidence="1">
    <location>
        <begin position="20"/>
        <end position="41"/>
    </location>
</feature>
<feature type="transmembrane region" description="Helical" evidence="1">
    <location>
        <begin position="322"/>
        <end position="345"/>
    </location>
</feature>
<protein>
    <submittedName>
        <fullName evidence="2">Uncharacterized protein</fullName>
    </submittedName>
</protein>
<dbReference type="EMBL" id="JBHTLU010000013">
    <property type="protein sequence ID" value="MFD1220292.1"/>
    <property type="molecule type" value="Genomic_DNA"/>
</dbReference>
<accession>A0ABW3UJ26</accession>
<dbReference type="Proteomes" id="UP001597180">
    <property type="component" value="Unassembled WGS sequence"/>
</dbReference>
<organism evidence="2 3">
    <name type="scientific">Paenibacillus vulneris</name>
    <dbReference type="NCBI Taxonomy" id="1133364"/>
    <lineage>
        <taxon>Bacteria</taxon>
        <taxon>Bacillati</taxon>
        <taxon>Bacillota</taxon>
        <taxon>Bacilli</taxon>
        <taxon>Bacillales</taxon>
        <taxon>Paenibacillaceae</taxon>
        <taxon>Paenibacillus</taxon>
    </lineage>
</organism>
<keyword evidence="1" id="KW-1133">Transmembrane helix</keyword>
<evidence type="ECO:0000313" key="3">
    <source>
        <dbReference type="Proteomes" id="UP001597180"/>
    </source>
</evidence>
<comment type="caution">
    <text evidence="2">The sequence shown here is derived from an EMBL/GenBank/DDBJ whole genome shotgun (WGS) entry which is preliminary data.</text>
</comment>
<feature type="transmembrane region" description="Helical" evidence="1">
    <location>
        <begin position="291"/>
        <end position="310"/>
    </location>
</feature>
<dbReference type="RefSeq" id="WP_345586993.1">
    <property type="nucleotide sequence ID" value="NZ_BAABJG010000006.1"/>
</dbReference>
<feature type="transmembrane region" description="Helical" evidence="1">
    <location>
        <begin position="53"/>
        <end position="81"/>
    </location>
</feature>